<reference evidence="2" key="1">
    <citation type="submission" date="2016-10" db="EMBL/GenBank/DDBJ databases">
        <authorList>
            <person name="Varghese N."/>
            <person name="Submissions S."/>
        </authorList>
    </citation>
    <scope>NUCLEOTIDE SEQUENCE [LARGE SCALE GENOMIC DNA]</scope>
    <source>
        <strain evidence="2">DSM 45405</strain>
    </source>
</reference>
<evidence type="ECO:0000313" key="2">
    <source>
        <dbReference type="Proteomes" id="UP000182915"/>
    </source>
</evidence>
<dbReference type="EMBL" id="LT629971">
    <property type="protein sequence ID" value="SEH79413.1"/>
    <property type="molecule type" value="Genomic_DNA"/>
</dbReference>
<dbReference type="Pfam" id="PF14022">
    <property type="entry name" value="DUF4238"/>
    <property type="match status" value="1"/>
</dbReference>
<dbReference type="InterPro" id="IPR025332">
    <property type="entry name" value="DUF4238"/>
</dbReference>
<accession>A0A1H6L249</accession>
<keyword evidence="2" id="KW-1185">Reference proteome</keyword>
<proteinExistence type="predicted"/>
<name>A0A1H6L249_MYCRU</name>
<protein>
    <recommendedName>
        <fullName evidence="3">DUF4238 domain-containing protein</fullName>
    </recommendedName>
</protein>
<dbReference type="Proteomes" id="UP000182915">
    <property type="component" value="Chromosome I"/>
</dbReference>
<gene>
    <name evidence="1" type="ORF">SAMN04489835_4206</name>
</gene>
<sequence length="332" mass="36449">MPTAQNATGKDAKLHHTVPQFYLRGFADSQDRITTVHLPGDKSRTGKVRKTAATNRFYSIDGHPDGTDVFEKALNVLETDTAPILKEIANGVWPLADLQREKLSTFLAVQHLRGHTTRRSMSYIAAQMVRLQVQFVGRERLQGWVQEKYGHDVTDGEAETLWQYVTQAEGPPVTVKPTLHIESIIDGAGKVIPFIIARPWTLVRFNRRSLITCDSPVALIPDPDSGPSHGVGFMTAAAITFPLTRGLGLIMGDVRPIIESKYPVSRVRAGELDTEVSGTTALANFINDSTVQSASEYLYHHPADETTVPSHLPNPSLITIGGPESVDIQDLL</sequence>
<dbReference type="OrthoDB" id="580988at2"/>
<evidence type="ECO:0000313" key="1">
    <source>
        <dbReference type="EMBL" id="SEH79413.1"/>
    </source>
</evidence>
<dbReference type="AlphaFoldDB" id="A0A1H6L249"/>
<organism evidence="1 2">
    <name type="scientific">Mycolicibacterium rutilum</name>
    <name type="common">Mycobacterium rutilum</name>
    <dbReference type="NCBI Taxonomy" id="370526"/>
    <lineage>
        <taxon>Bacteria</taxon>
        <taxon>Bacillati</taxon>
        <taxon>Actinomycetota</taxon>
        <taxon>Actinomycetes</taxon>
        <taxon>Mycobacteriales</taxon>
        <taxon>Mycobacteriaceae</taxon>
        <taxon>Mycolicibacterium</taxon>
    </lineage>
</organism>
<evidence type="ECO:0008006" key="3">
    <source>
        <dbReference type="Google" id="ProtNLM"/>
    </source>
</evidence>
<dbReference type="RefSeq" id="WP_083408808.1">
    <property type="nucleotide sequence ID" value="NZ_LT629971.1"/>
</dbReference>